<protein>
    <submittedName>
        <fullName evidence="3">Unannotated protein</fullName>
    </submittedName>
</protein>
<dbReference type="InterPro" id="IPR036291">
    <property type="entry name" value="NAD(P)-bd_dom_sf"/>
</dbReference>
<reference evidence="3" key="1">
    <citation type="submission" date="2020-05" db="EMBL/GenBank/DDBJ databases">
        <authorList>
            <person name="Chiriac C."/>
            <person name="Salcher M."/>
            <person name="Ghai R."/>
            <person name="Kavagutti S V."/>
        </authorList>
    </citation>
    <scope>NUCLEOTIDE SEQUENCE</scope>
</reference>
<gene>
    <name evidence="3" type="ORF">UFOPK3267_01893</name>
</gene>
<evidence type="ECO:0000259" key="2">
    <source>
        <dbReference type="Pfam" id="PF14833"/>
    </source>
</evidence>
<dbReference type="InterPro" id="IPR008927">
    <property type="entry name" value="6-PGluconate_DH-like_C_sf"/>
</dbReference>
<dbReference type="InterPro" id="IPR013328">
    <property type="entry name" value="6PGD_dom2"/>
</dbReference>
<name>A0A6J7C4N5_9ZZZZ</name>
<sequence>MGFLCEIVCVCVLDDEAVRDVVFHQGLLAAMHENSVLAIHSTISPALVRQIAEAADDRGVHVLDAPVSGGSVGAAAGTMAVMVGGASAALEQALPVFQTFASAVRRVGEVGAGQLCKLVNNCLFTANVGLALDAIAVGESLGLDREALTAMLQAGSAASFALGVAPHMMNPASAAHAGGLLDKDVSLLEHQTEALGRAASTMQITARATVQEILRHAQ</sequence>
<dbReference type="AlphaFoldDB" id="A0A6J7C4N5"/>
<dbReference type="PANTHER" id="PTHR43060:SF15">
    <property type="entry name" value="3-HYDROXYISOBUTYRATE DEHYDROGENASE-LIKE 1, MITOCHONDRIAL-RELATED"/>
    <property type="match status" value="1"/>
</dbReference>
<dbReference type="Gene3D" id="1.10.1040.10">
    <property type="entry name" value="N-(1-d-carboxylethyl)-l-norvaline Dehydrogenase, domain 2"/>
    <property type="match status" value="1"/>
</dbReference>
<dbReference type="InterPro" id="IPR029154">
    <property type="entry name" value="HIBADH-like_NADP-bd"/>
</dbReference>
<dbReference type="Pfam" id="PF03446">
    <property type="entry name" value="NAD_binding_2"/>
    <property type="match status" value="1"/>
</dbReference>
<proteinExistence type="predicted"/>
<dbReference type="Pfam" id="PF14833">
    <property type="entry name" value="NAD_binding_11"/>
    <property type="match status" value="1"/>
</dbReference>
<accession>A0A6J7C4N5</accession>
<dbReference type="EMBL" id="CAFBIY010000111">
    <property type="protein sequence ID" value="CAB4852121.1"/>
    <property type="molecule type" value="Genomic_DNA"/>
</dbReference>
<organism evidence="3">
    <name type="scientific">freshwater metagenome</name>
    <dbReference type="NCBI Taxonomy" id="449393"/>
    <lineage>
        <taxon>unclassified sequences</taxon>
        <taxon>metagenomes</taxon>
        <taxon>ecological metagenomes</taxon>
    </lineage>
</organism>
<dbReference type="InterPro" id="IPR006115">
    <property type="entry name" value="6PGDH_NADP-bd"/>
</dbReference>
<feature type="domain" description="3-hydroxyisobutyrate dehydrogenase-like NAD-binding" evidence="2">
    <location>
        <begin position="111"/>
        <end position="206"/>
    </location>
</feature>
<dbReference type="GO" id="GO:0050661">
    <property type="term" value="F:NADP binding"/>
    <property type="evidence" value="ECO:0007669"/>
    <property type="project" value="InterPro"/>
</dbReference>
<feature type="domain" description="6-phosphogluconate dehydrogenase NADP-binding" evidence="1">
    <location>
        <begin position="5"/>
        <end position="106"/>
    </location>
</feature>
<dbReference type="Gene3D" id="3.40.50.720">
    <property type="entry name" value="NAD(P)-binding Rossmann-like Domain"/>
    <property type="match status" value="1"/>
</dbReference>
<dbReference type="SUPFAM" id="SSF48179">
    <property type="entry name" value="6-phosphogluconate dehydrogenase C-terminal domain-like"/>
    <property type="match status" value="1"/>
</dbReference>
<dbReference type="SUPFAM" id="SSF51735">
    <property type="entry name" value="NAD(P)-binding Rossmann-fold domains"/>
    <property type="match status" value="1"/>
</dbReference>
<evidence type="ECO:0000259" key="1">
    <source>
        <dbReference type="Pfam" id="PF03446"/>
    </source>
</evidence>
<dbReference type="GO" id="GO:0051287">
    <property type="term" value="F:NAD binding"/>
    <property type="evidence" value="ECO:0007669"/>
    <property type="project" value="InterPro"/>
</dbReference>
<evidence type="ECO:0000313" key="3">
    <source>
        <dbReference type="EMBL" id="CAB4852121.1"/>
    </source>
</evidence>
<dbReference type="PANTHER" id="PTHR43060">
    <property type="entry name" value="3-HYDROXYISOBUTYRATE DEHYDROGENASE-LIKE 1, MITOCHONDRIAL-RELATED"/>
    <property type="match status" value="1"/>
</dbReference>